<evidence type="ECO:0000256" key="1">
    <source>
        <dbReference type="ARBA" id="ARBA00001974"/>
    </source>
</evidence>
<dbReference type="Gene3D" id="3.30.390.30">
    <property type="match status" value="1"/>
</dbReference>
<keyword evidence="3 9" id="KW-0285">Flavoprotein</keyword>
<keyword evidence="5 9" id="KW-0560">Oxidoreductase</keyword>
<keyword evidence="4 9" id="KW-0274">FAD</keyword>
<dbReference type="PRINTS" id="PR00411">
    <property type="entry name" value="PNDRDTASEI"/>
</dbReference>
<evidence type="ECO:0000256" key="7">
    <source>
        <dbReference type="ARBA" id="ARBA00023157"/>
    </source>
</evidence>
<evidence type="ECO:0000313" key="13">
    <source>
        <dbReference type="Proteomes" id="UP000509448"/>
    </source>
</evidence>
<dbReference type="KEGG" id="ccai:NAS2_0193"/>
<proteinExistence type="inferred from homology"/>
<dbReference type="GeneID" id="55584012"/>
<dbReference type="OrthoDB" id="27922at2157"/>
<accession>A0A4V0P1G0</accession>
<gene>
    <name evidence="12" type="ORF">NAS2_0193</name>
</gene>
<dbReference type="InterPro" id="IPR036188">
    <property type="entry name" value="FAD/NAD-bd_sf"/>
</dbReference>
<evidence type="ECO:0000256" key="3">
    <source>
        <dbReference type="ARBA" id="ARBA00022630"/>
    </source>
</evidence>
<keyword evidence="8 9" id="KW-0676">Redox-active center</keyword>
<evidence type="ECO:0000256" key="4">
    <source>
        <dbReference type="ARBA" id="ARBA00022827"/>
    </source>
</evidence>
<evidence type="ECO:0000256" key="5">
    <source>
        <dbReference type="ARBA" id="ARBA00023002"/>
    </source>
</evidence>
<sequence length="486" mass="52673">MLGKYPVFPPTDQEFLDPPRMEEYDVVIVGAGGAGYHGAFELSKGGRRVLMVDDKGNLGGNCLYEGCIPSKAVAMTVYLMEKVRGILESVGSRNAGAPALRTIWEDAVSHKDDVQTIRYHQHIREIKEHGNLEFVKGIARVLDEHRVVVEDLSGSWRKEVRGRNLIIAQGSIPLRPPIRGSELTIGSLELFGYRTSFRSMPDSLVVVGGGFIGVEASLMAASAGRSVTLLEMLPSILSGWDEDVVNSIGQELSARGVKVMTNSKVTEIRSEGSQKVVEYARPDGSRGTAVGDEVVMAAGRVPYVEGLEHLGIIQNGRAAVEPTMETKRKGVYATGDLLGKFMLFHAAVKESTIAAWNILHGHPVYEVNFNSIPQALFTEPEAAYVGVTPAAARKAGIPHSVVSYDLADDAYAQIMGVRKGWVKIVVERETQRIIGGLILGEAASLLINEIALAIAANSRVKDLALLAHQHPTIFESIDRAAIRFSL</sequence>
<dbReference type="InterPro" id="IPR001100">
    <property type="entry name" value="Pyr_nuc-diS_OxRdtase"/>
</dbReference>
<organism evidence="12 13">
    <name type="scientific">Conexivisphaera calida</name>
    <dbReference type="NCBI Taxonomy" id="1874277"/>
    <lineage>
        <taxon>Archaea</taxon>
        <taxon>Nitrososphaerota</taxon>
        <taxon>Conexivisphaeria</taxon>
        <taxon>Conexivisphaerales</taxon>
        <taxon>Conexivisphaeraceae</taxon>
        <taxon>Conexivisphaera</taxon>
    </lineage>
</organism>
<dbReference type="InterPro" id="IPR016156">
    <property type="entry name" value="FAD/NAD-linked_Rdtase_dimer_sf"/>
</dbReference>
<comment type="cofactor">
    <cofactor evidence="1">
        <name>FAD</name>
        <dbReference type="ChEBI" id="CHEBI:57692"/>
    </cofactor>
</comment>
<evidence type="ECO:0000256" key="9">
    <source>
        <dbReference type="RuleBase" id="RU003691"/>
    </source>
</evidence>
<evidence type="ECO:0000259" key="10">
    <source>
        <dbReference type="Pfam" id="PF02852"/>
    </source>
</evidence>
<evidence type="ECO:0000256" key="2">
    <source>
        <dbReference type="ARBA" id="ARBA00007532"/>
    </source>
</evidence>
<dbReference type="PANTHER" id="PTHR22912">
    <property type="entry name" value="DISULFIDE OXIDOREDUCTASE"/>
    <property type="match status" value="1"/>
</dbReference>
<dbReference type="Gene3D" id="3.50.50.60">
    <property type="entry name" value="FAD/NAD(P)-binding domain"/>
    <property type="match status" value="2"/>
</dbReference>
<feature type="domain" description="FAD/NAD(P)-binding" evidence="11">
    <location>
        <begin position="24"/>
        <end position="350"/>
    </location>
</feature>
<keyword evidence="6" id="KW-0520">NAD</keyword>
<dbReference type="FunFam" id="3.30.390.30:FF:000001">
    <property type="entry name" value="Dihydrolipoyl dehydrogenase"/>
    <property type="match status" value="1"/>
</dbReference>
<dbReference type="InterPro" id="IPR050151">
    <property type="entry name" value="Class-I_Pyr_Nuc-Dis_Oxidored"/>
</dbReference>
<dbReference type="PANTHER" id="PTHR22912:SF151">
    <property type="entry name" value="DIHYDROLIPOYL DEHYDROGENASE, MITOCHONDRIAL"/>
    <property type="match status" value="1"/>
</dbReference>
<dbReference type="SUPFAM" id="SSF55424">
    <property type="entry name" value="FAD/NAD-linked reductases, dimerisation (C-terminal) domain"/>
    <property type="match status" value="1"/>
</dbReference>
<dbReference type="PROSITE" id="PS00076">
    <property type="entry name" value="PYRIDINE_REDOX_1"/>
    <property type="match status" value="1"/>
</dbReference>
<dbReference type="Pfam" id="PF07992">
    <property type="entry name" value="Pyr_redox_2"/>
    <property type="match status" value="1"/>
</dbReference>
<dbReference type="NCBIfam" id="NF004943">
    <property type="entry name" value="PRK06292.2-1"/>
    <property type="match status" value="1"/>
</dbReference>
<dbReference type="GO" id="GO:0006103">
    <property type="term" value="P:2-oxoglutarate metabolic process"/>
    <property type="evidence" value="ECO:0007669"/>
    <property type="project" value="TreeGrafter"/>
</dbReference>
<evidence type="ECO:0000313" key="12">
    <source>
        <dbReference type="EMBL" id="BBE41590.1"/>
    </source>
</evidence>
<comment type="similarity">
    <text evidence="2 9">Belongs to the class-I pyridine nucleotide-disulfide oxidoreductase family.</text>
</comment>
<dbReference type="Pfam" id="PF02852">
    <property type="entry name" value="Pyr_redox_dim"/>
    <property type="match status" value="1"/>
</dbReference>
<dbReference type="Proteomes" id="UP000509448">
    <property type="component" value="Chromosome"/>
</dbReference>
<dbReference type="GO" id="GO:0004148">
    <property type="term" value="F:dihydrolipoyl dehydrogenase (NADH) activity"/>
    <property type="evidence" value="ECO:0007669"/>
    <property type="project" value="UniProtKB-EC"/>
</dbReference>
<dbReference type="SUPFAM" id="SSF51905">
    <property type="entry name" value="FAD/NAD(P)-binding domain"/>
    <property type="match status" value="1"/>
</dbReference>
<dbReference type="EC" id="1.8.1.4" evidence="12"/>
<dbReference type="GO" id="GO:0050660">
    <property type="term" value="F:flavin adenine dinucleotide binding"/>
    <property type="evidence" value="ECO:0007669"/>
    <property type="project" value="TreeGrafter"/>
</dbReference>
<protein>
    <submittedName>
        <fullName evidence="12">Dihydrolipoamide dehydrogenase</fullName>
        <ecNumber evidence="12">1.8.1.4</ecNumber>
    </submittedName>
</protein>
<dbReference type="InterPro" id="IPR004099">
    <property type="entry name" value="Pyr_nucl-diS_OxRdtase_dimer"/>
</dbReference>
<dbReference type="AlphaFoldDB" id="A0A4V0P1G0"/>
<reference evidence="12 13" key="1">
    <citation type="journal article" date="2019" name="ISME J.">
        <title>Isolation and characterization of a thermophilic sulfur- and iron-reducing thaumarchaeote from a terrestrial acidic hot spring.</title>
        <authorList>
            <person name="Kato S."/>
            <person name="Itoh T."/>
            <person name="Yuki M."/>
            <person name="Nagamori M."/>
            <person name="Ohnishi M."/>
            <person name="Uematsu K."/>
            <person name="Suzuki K."/>
            <person name="Takashina T."/>
            <person name="Ohkuma M."/>
        </authorList>
    </citation>
    <scope>NUCLEOTIDE SEQUENCE [LARGE SCALE GENOMIC DNA]</scope>
    <source>
        <strain evidence="12 13">NAS-02</strain>
    </source>
</reference>
<keyword evidence="13" id="KW-1185">Reference proteome</keyword>
<evidence type="ECO:0000256" key="8">
    <source>
        <dbReference type="ARBA" id="ARBA00023284"/>
    </source>
</evidence>
<dbReference type="InterPro" id="IPR023753">
    <property type="entry name" value="FAD/NAD-binding_dom"/>
</dbReference>
<evidence type="ECO:0000259" key="11">
    <source>
        <dbReference type="Pfam" id="PF07992"/>
    </source>
</evidence>
<keyword evidence="7" id="KW-1015">Disulfide bond</keyword>
<name>A0A4V0P1G0_9ARCH</name>
<dbReference type="RefSeq" id="WP_174447921.1">
    <property type="nucleotide sequence ID" value="NZ_AP018732.1"/>
</dbReference>
<dbReference type="PRINTS" id="PR00368">
    <property type="entry name" value="FADPNR"/>
</dbReference>
<dbReference type="EMBL" id="AP018732">
    <property type="protein sequence ID" value="BBE41590.1"/>
    <property type="molecule type" value="Genomic_DNA"/>
</dbReference>
<feature type="domain" description="Pyridine nucleotide-disulphide oxidoreductase dimerisation" evidence="10">
    <location>
        <begin position="372"/>
        <end position="480"/>
    </location>
</feature>
<dbReference type="InterPro" id="IPR012999">
    <property type="entry name" value="Pyr_OxRdtase_I_AS"/>
</dbReference>
<evidence type="ECO:0000256" key="6">
    <source>
        <dbReference type="ARBA" id="ARBA00023027"/>
    </source>
</evidence>
<dbReference type="PIRSF" id="PIRSF000350">
    <property type="entry name" value="Mercury_reductase_MerA"/>
    <property type="match status" value="1"/>
</dbReference>